<dbReference type="Pfam" id="PF14559">
    <property type="entry name" value="TPR_19"/>
    <property type="match status" value="1"/>
</dbReference>
<evidence type="ECO:0000313" key="3">
    <source>
        <dbReference type="EMBL" id="PTL59184.1"/>
    </source>
</evidence>
<evidence type="ECO:0000313" key="4">
    <source>
        <dbReference type="Proteomes" id="UP000240739"/>
    </source>
</evidence>
<feature type="region of interest" description="Disordered" evidence="1">
    <location>
        <begin position="1"/>
        <end position="21"/>
    </location>
</feature>
<dbReference type="PANTHER" id="PTHR43630:SF2">
    <property type="entry name" value="GLYCOSYLTRANSFERASE"/>
    <property type="match status" value="1"/>
</dbReference>
<dbReference type="SUPFAM" id="SSF53448">
    <property type="entry name" value="Nucleotide-diphospho-sugar transferases"/>
    <property type="match status" value="1"/>
</dbReference>
<feature type="domain" description="Glycosyltransferase 2-like" evidence="2">
    <location>
        <begin position="197"/>
        <end position="287"/>
    </location>
</feature>
<evidence type="ECO:0000259" key="2">
    <source>
        <dbReference type="Pfam" id="PF00535"/>
    </source>
</evidence>
<comment type="caution">
    <text evidence="3">The sequence shown here is derived from an EMBL/GenBank/DDBJ whole genome shotgun (WGS) entry which is preliminary data.</text>
</comment>
<gene>
    <name evidence="3" type="ORF">C7Y72_05735</name>
</gene>
<feature type="compositionally biased region" description="Polar residues" evidence="1">
    <location>
        <begin position="1"/>
        <end position="10"/>
    </location>
</feature>
<dbReference type="Pfam" id="PF00535">
    <property type="entry name" value="Glycos_transf_2"/>
    <property type="match status" value="1"/>
</dbReference>
<dbReference type="CDD" id="cd02511">
    <property type="entry name" value="Beta4Glucosyltransferase"/>
    <property type="match status" value="1"/>
</dbReference>
<dbReference type="AlphaFoldDB" id="A0A2T4UIV9"/>
<dbReference type="Gene3D" id="1.25.40.10">
    <property type="entry name" value="Tetratricopeptide repeat domain"/>
    <property type="match status" value="3"/>
</dbReference>
<reference evidence="3 4" key="1">
    <citation type="submission" date="2018-03" db="EMBL/GenBank/DDBJ databases">
        <title>Aquarubrobacter algicola gen. nov., sp. nov., a novel actinobacterium isolated from shallow eutrophic lake during the end of cyanobacterial harmful algal blooms.</title>
        <authorList>
            <person name="Chun S.J."/>
        </authorList>
    </citation>
    <scope>NUCLEOTIDE SEQUENCE [LARGE SCALE GENOMIC DNA]</scope>
    <source>
        <strain evidence="3 4">Seoho-28</strain>
    </source>
</reference>
<dbReference type="EMBL" id="PYYB01000001">
    <property type="protein sequence ID" value="PTL59184.1"/>
    <property type="molecule type" value="Genomic_DNA"/>
</dbReference>
<keyword evidence="4" id="KW-1185">Reference proteome</keyword>
<name>A0A2T4UIV9_9ACTN</name>
<dbReference type="RefSeq" id="WP_107567620.1">
    <property type="nucleotide sequence ID" value="NZ_PYYB01000001.1"/>
</dbReference>
<dbReference type="Proteomes" id="UP000240739">
    <property type="component" value="Unassembled WGS sequence"/>
</dbReference>
<dbReference type="Gene3D" id="3.90.550.10">
    <property type="entry name" value="Spore Coat Polysaccharide Biosynthesis Protein SpsA, Chain A"/>
    <property type="match status" value="1"/>
</dbReference>
<dbReference type="InterPro" id="IPR029044">
    <property type="entry name" value="Nucleotide-diphossugar_trans"/>
</dbReference>
<dbReference type="InterPro" id="IPR001173">
    <property type="entry name" value="Glyco_trans_2-like"/>
</dbReference>
<accession>A0A2T4UIV9</accession>
<dbReference type="PANTHER" id="PTHR43630">
    <property type="entry name" value="POLY-BETA-1,6-N-ACETYL-D-GLUCOSAMINE SYNTHASE"/>
    <property type="match status" value="1"/>
</dbReference>
<proteinExistence type="predicted"/>
<dbReference type="OrthoDB" id="9815923at2"/>
<dbReference type="SUPFAM" id="SSF48452">
    <property type="entry name" value="TPR-like"/>
    <property type="match status" value="2"/>
</dbReference>
<evidence type="ECO:0000256" key="1">
    <source>
        <dbReference type="SAM" id="MobiDB-lite"/>
    </source>
</evidence>
<dbReference type="Pfam" id="PF13432">
    <property type="entry name" value="TPR_16"/>
    <property type="match status" value="1"/>
</dbReference>
<sequence>MALRLTSSPDPSERTGIALPPVPQARATPAALLVPRAQALLARRDVAAYRGLFGEAAHVEDPHRRWEARSALLQAGLGVHGSAIAVVAPVFAAVADAALELLEDDPREPLLLNWAGVALYELGALRPATRLFEAALRLDPELPHAAGNLREVARRKAAGLTRMPGLPPAVTAALRTLDERARRVAARARPAEGLTLSLCMIVKDEEAMLGRCLAAVRDAVDEIVVVDTGSTDRTVEIAREHGARILHHEWTGDFAAARNVSFDAATGDWLLYLDADEVLIEEDVAALRALTGRTWREAFYLVEVNHTGDLEDGTAVTHDALRVFRNRPAYRFEGRVHEQIAHHLPGYLAERIERTPVRVEHFGYLGAVRDAKGKSRRNIELLEQQAAEGVDTPFLAFNLGSEYAAAGENERAHDRFAHAWAALRSDPGRSSYGYVPSLAARYVKSLRVTGRLEEVDAVAAEILGFLPGFTDVVYEQGFSARARGDLDRAAELFARCQEMGDAPSRYSATVGCGTSMAACALAEVRRDQGDLAAAEQLLRTALVDHPGYLGTIEQLALVLLRAGRPGDAVVSEIEALGGPLAPTAAFLVGIACFEHGAVGTAATLLRRVLDAQPGAHPARAILAEALLSSGDLDGARTVAEEVPADASCADAAARTALFCRLAAGTAVADAQLDAAAAVGLPAAEVAALRAWRDAPAATPAAGTLPAAAGPPVLTMLDALARLEQFDAFERLAPVLDAVDAPWRERREALARLYLRRGFLESAADEWIAVVEHAGPDARAFEGLSEVAVARGLDDDARALADEARRLRAGTPDLQPAG</sequence>
<organism evidence="3 4">
    <name type="scientific">Paraconexibacter algicola</name>
    <dbReference type="NCBI Taxonomy" id="2133960"/>
    <lineage>
        <taxon>Bacteria</taxon>
        <taxon>Bacillati</taxon>
        <taxon>Actinomycetota</taxon>
        <taxon>Thermoleophilia</taxon>
        <taxon>Solirubrobacterales</taxon>
        <taxon>Paraconexibacteraceae</taxon>
        <taxon>Paraconexibacter</taxon>
    </lineage>
</organism>
<dbReference type="InterPro" id="IPR011990">
    <property type="entry name" value="TPR-like_helical_dom_sf"/>
</dbReference>
<protein>
    <recommendedName>
        <fullName evidence="2">Glycosyltransferase 2-like domain-containing protein</fullName>
    </recommendedName>
</protein>